<sequence length="56" mass="5982">MAEFQGRIVVTVELEFAATNVGANGLGAYGVRVIVDLVNKESIPNKGESTLTPEYL</sequence>
<organism evidence="1 2">
    <name type="scientific">Stylosanthes scabra</name>
    <dbReference type="NCBI Taxonomy" id="79078"/>
    <lineage>
        <taxon>Eukaryota</taxon>
        <taxon>Viridiplantae</taxon>
        <taxon>Streptophyta</taxon>
        <taxon>Embryophyta</taxon>
        <taxon>Tracheophyta</taxon>
        <taxon>Spermatophyta</taxon>
        <taxon>Magnoliopsida</taxon>
        <taxon>eudicotyledons</taxon>
        <taxon>Gunneridae</taxon>
        <taxon>Pentapetalae</taxon>
        <taxon>rosids</taxon>
        <taxon>fabids</taxon>
        <taxon>Fabales</taxon>
        <taxon>Fabaceae</taxon>
        <taxon>Papilionoideae</taxon>
        <taxon>50 kb inversion clade</taxon>
        <taxon>dalbergioids sensu lato</taxon>
        <taxon>Dalbergieae</taxon>
        <taxon>Pterocarpus clade</taxon>
        <taxon>Stylosanthes</taxon>
    </lineage>
</organism>
<evidence type="ECO:0000313" key="1">
    <source>
        <dbReference type="EMBL" id="MED6137853.1"/>
    </source>
</evidence>
<reference evidence="1 2" key="1">
    <citation type="journal article" date="2023" name="Plants (Basel)">
        <title>Bridging the Gap: Combining Genomics and Transcriptomics Approaches to Understand Stylosanthes scabra, an Orphan Legume from the Brazilian Caatinga.</title>
        <authorList>
            <person name="Ferreira-Neto J.R.C."/>
            <person name="da Silva M.D."/>
            <person name="Binneck E."/>
            <person name="de Melo N.F."/>
            <person name="da Silva R.H."/>
            <person name="de Melo A.L.T.M."/>
            <person name="Pandolfi V."/>
            <person name="Bustamante F.O."/>
            <person name="Brasileiro-Vidal A.C."/>
            <person name="Benko-Iseppon A.M."/>
        </authorList>
    </citation>
    <scope>NUCLEOTIDE SEQUENCE [LARGE SCALE GENOMIC DNA]</scope>
    <source>
        <tissue evidence="1">Leaves</tissue>
    </source>
</reference>
<evidence type="ECO:0000313" key="2">
    <source>
        <dbReference type="Proteomes" id="UP001341840"/>
    </source>
</evidence>
<proteinExistence type="predicted"/>
<keyword evidence="2" id="KW-1185">Reference proteome</keyword>
<name>A0ABU6SPK9_9FABA</name>
<gene>
    <name evidence="1" type="ORF">PIB30_068897</name>
</gene>
<dbReference type="EMBL" id="JASCZI010061161">
    <property type="protein sequence ID" value="MED6137853.1"/>
    <property type="molecule type" value="Genomic_DNA"/>
</dbReference>
<comment type="caution">
    <text evidence="1">The sequence shown here is derived from an EMBL/GenBank/DDBJ whole genome shotgun (WGS) entry which is preliminary data.</text>
</comment>
<dbReference type="Proteomes" id="UP001341840">
    <property type="component" value="Unassembled WGS sequence"/>
</dbReference>
<accession>A0ABU6SPK9</accession>
<protein>
    <submittedName>
        <fullName evidence="1">Uncharacterized protein</fullName>
    </submittedName>
</protein>